<dbReference type="Pfam" id="PF00622">
    <property type="entry name" value="SPRY"/>
    <property type="match status" value="1"/>
</dbReference>
<comment type="subcellular location">
    <subcellularLocation>
        <location evidence="1">Cytoplasm</location>
        <location evidence="1">Cytoskeleton</location>
    </subcellularLocation>
</comment>
<evidence type="ECO:0000256" key="6">
    <source>
        <dbReference type="ARBA" id="ARBA00022833"/>
    </source>
</evidence>
<dbReference type="Gene3D" id="2.60.40.10">
    <property type="entry name" value="Immunoglobulins"/>
    <property type="match status" value="1"/>
</dbReference>
<organism evidence="14 15">
    <name type="scientific">Nematostella vectensis</name>
    <name type="common">Starlet sea anemone</name>
    <dbReference type="NCBI Taxonomy" id="45351"/>
    <lineage>
        <taxon>Eukaryota</taxon>
        <taxon>Metazoa</taxon>
        <taxon>Cnidaria</taxon>
        <taxon>Anthozoa</taxon>
        <taxon>Hexacorallia</taxon>
        <taxon>Actiniaria</taxon>
        <taxon>Edwardsiidae</taxon>
        <taxon>Nematostella</taxon>
    </lineage>
</organism>
<dbReference type="InterPro" id="IPR013083">
    <property type="entry name" value="Znf_RING/FYVE/PHD"/>
</dbReference>
<dbReference type="InterPro" id="IPR001870">
    <property type="entry name" value="B30.2/SPRY"/>
</dbReference>
<dbReference type="PROSITE" id="PS00518">
    <property type="entry name" value="ZF_RING_1"/>
    <property type="match status" value="1"/>
</dbReference>
<dbReference type="InterPro" id="IPR036116">
    <property type="entry name" value="FN3_sf"/>
</dbReference>
<dbReference type="PROSITE" id="PS50853">
    <property type="entry name" value="FN3"/>
    <property type="match status" value="1"/>
</dbReference>
<dbReference type="SMART" id="SM00060">
    <property type="entry name" value="FN3"/>
    <property type="match status" value="1"/>
</dbReference>
<feature type="domain" description="B box-type" evidence="11">
    <location>
        <begin position="168"/>
        <end position="210"/>
    </location>
</feature>
<feature type="domain" description="RING-type" evidence="10">
    <location>
        <begin position="7"/>
        <end position="70"/>
    </location>
</feature>
<dbReference type="CDD" id="cd00063">
    <property type="entry name" value="FN3"/>
    <property type="match status" value="1"/>
</dbReference>
<dbReference type="eggNOG" id="KOG4367">
    <property type="taxonomic scope" value="Eukaryota"/>
</dbReference>
<protein>
    <recommendedName>
        <fullName evidence="16">RING-type E3 ubiquitin transferase</fullName>
    </recommendedName>
</protein>
<feature type="domain" description="B30.2/SPRY" evidence="12">
    <location>
        <begin position="466"/>
        <end position="654"/>
    </location>
</feature>
<dbReference type="InterPro" id="IPR003877">
    <property type="entry name" value="SPRY_dom"/>
</dbReference>
<dbReference type="SUPFAM" id="SSF49899">
    <property type="entry name" value="Concanavalin A-like lectins/glucanases"/>
    <property type="match status" value="1"/>
</dbReference>
<dbReference type="InterPro" id="IPR043136">
    <property type="entry name" value="B30.2/SPRY_sf"/>
</dbReference>
<accession>A7S7Q5</accession>
<dbReference type="InterPro" id="IPR013320">
    <property type="entry name" value="ConA-like_dom_sf"/>
</dbReference>
<evidence type="ECO:0000256" key="5">
    <source>
        <dbReference type="ARBA" id="ARBA00022786"/>
    </source>
</evidence>
<dbReference type="PANTHER" id="PTHR24099">
    <property type="entry name" value="E3 UBIQUITIN-PROTEIN LIGASE TRIM36-RELATED"/>
    <property type="match status" value="1"/>
</dbReference>
<dbReference type="Gene3D" id="4.10.830.40">
    <property type="match status" value="1"/>
</dbReference>
<reference evidence="14 15" key="1">
    <citation type="journal article" date="2007" name="Science">
        <title>Sea anemone genome reveals ancestral eumetazoan gene repertoire and genomic organization.</title>
        <authorList>
            <person name="Putnam N.H."/>
            <person name="Srivastava M."/>
            <person name="Hellsten U."/>
            <person name="Dirks B."/>
            <person name="Chapman J."/>
            <person name="Salamov A."/>
            <person name="Terry A."/>
            <person name="Shapiro H."/>
            <person name="Lindquist E."/>
            <person name="Kapitonov V.V."/>
            <person name="Jurka J."/>
            <person name="Genikhovich G."/>
            <person name="Grigoriev I.V."/>
            <person name="Lucas S.M."/>
            <person name="Steele R.E."/>
            <person name="Finnerty J.R."/>
            <person name="Technau U."/>
            <person name="Martindale M.Q."/>
            <person name="Rokhsar D.S."/>
        </authorList>
    </citation>
    <scope>NUCLEOTIDE SEQUENCE [LARGE SCALE GENOMIC DNA]</scope>
    <source>
        <strain evidence="15">CH2 X CH6</strain>
    </source>
</reference>
<dbReference type="EMBL" id="DS469594">
    <property type="protein sequence ID" value="EDO40277.1"/>
    <property type="molecule type" value="Genomic_DNA"/>
</dbReference>
<dbReference type="Pfam" id="PF00041">
    <property type="entry name" value="fn3"/>
    <property type="match status" value="1"/>
</dbReference>
<keyword evidence="2" id="KW-0963">Cytoplasm</keyword>
<dbReference type="InterPro" id="IPR017907">
    <property type="entry name" value="Znf_RING_CS"/>
</dbReference>
<dbReference type="SMART" id="SM00184">
    <property type="entry name" value="RING"/>
    <property type="match status" value="1"/>
</dbReference>
<evidence type="ECO:0000256" key="1">
    <source>
        <dbReference type="ARBA" id="ARBA00004245"/>
    </source>
</evidence>
<evidence type="ECO:0000256" key="4">
    <source>
        <dbReference type="ARBA" id="ARBA00022771"/>
    </source>
</evidence>
<dbReference type="InterPro" id="IPR027370">
    <property type="entry name" value="Znf-RING_euk"/>
</dbReference>
<keyword evidence="7" id="KW-0175">Coiled coil</keyword>
<proteinExistence type="predicted"/>
<evidence type="ECO:0000256" key="9">
    <source>
        <dbReference type="PROSITE-ProRule" id="PRU00024"/>
    </source>
</evidence>
<dbReference type="PANTHER" id="PTHR24099:SF15">
    <property type="entry name" value="E3 UBIQUITIN-PROTEIN LIGASE TRIM9"/>
    <property type="match status" value="1"/>
</dbReference>
<dbReference type="SUPFAM" id="SSF49265">
    <property type="entry name" value="Fibronectin type III"/>
    <property type="match status" value="1"/>
</dbReference>
<dbReference type="PROSITE" id="PS50188">
    <property type="entry name" value="B302_SPRY"/>
    <property type="match status" value="1"/>
</dbReference>
<keyword evidence="4 9" id="KW-0863">Zinc-finger</keyword>
<evidence type="ECO:0000259" key="13">
    <source>
        <dbReference type="PROSITE" id="PS50853"/>
    </source>
</evidence>
<name>A7S7Q5_NEMVE</name>
<dbReference type="OMA" id="NIVERYM"/>
<evidence type="ECO:0008006" key="16">
    <source>
        <dbReference type="Google" id="ProtNLM"/>
    </source>
</evidence>
<dbReference type="SMART" id="SM00336">
    <property type="entry name" value="BBOX"/>
    <property type="match status" value="2"/>
</dbReference>
<evidence type="ECO:0000256" key="7">
    <source>
        <dbReference type="ARBA" id="ARBA00023054"/>
    </source>
</evidence>
<evidence type="ECO:0000313" key="14">
    <source>
        <dbReference type="EMBL" id="EDO40277.1"/>
    </source>
</evidence>
<dbReference type="Gene3D" id="3.30.40.10">
    <property type="entry name" value="Zinc/RING finger domain, C3HC4 (zinc finger)"/>
    <property type="match status" value="1"/>
</dbReference>
<evidence type="ECO:0000313" key="15">
    <source>
        <dbReference type="Proteomes" id="UP000001593"/>
    </source>
</evidence>
<dbReference type="Proteomes" id="UP000001593">
    <property type="component" value="Unassembled WGS sequence"/>
</dbReference>
<dbReference type="InterPro" id="IPR003961">
    <property type="entry name" value="FN3_dom"/>
</dbReference>
<dbReference type="SUPFAM" id="SSF57845">
    <property type="entry name" value="B-box zinc-binding domain"/>
    <property type="match status" value="1"/>
</dbReference>
<dbReference type="CDD" id="cd19801">
    <property type="entry name" value="Bbox1_MID"/>
    <property type="match status" value="1"/>
</dbReference>
<dbReference type="PROSITE" id="PS50089">
    <property type="entry name" value="ZF_RING_2"/>
    <property type="match status" value="1"/>
</dbReference>
<evidence type="ECO:0000256" key="2">
    <source>
        <dbReference type="ARBA" id="ARBA00022490"/>
    </source>
</evidence>
<keyword evidence="6" id="KW-0862">Zinc</keyword>
<gene>
    <name evidence="14" type="ORF">NEMVEDRAFT_v1g107944</name>
</gene>
<dbReference type="InterPro" id="IPR050617">
    <property type="entry name" value="E3_ligase_FN3/SPRY"/>
</dbReference>
<evidence type="ECO:0000259" key="11">
    <source>
        <dbReference type="PROSITE" id="PS50119"/>
    </source>
</evidence>
<dbReference type="InterPro" id="IPR013783">
    <property type="entry name" value="Ig-like_fold"/>
</dbReference>
<dbReference type="GO" id="GO:0008270">
    <property type="term" value="F:zinc ion binding"/>
    <property type="evidence" value="ECO:0007669"/>
    <property type="project" value="UniProtKB-KW"/>
</dbReference>
<feature type="domain" description="Fibronectin type-III" evidence="13">
    <location>
        <begin position="383"/>
        <end position="483"/>
    </location>
</feature>
<keyword evidence="5" id="KW-0833">Ubl conjugation pathway</keyword>
<dbReference type="Gene3D" id="2.60.120.920">
    <property type="match status" value="1"/>
</dbReference>
<dbReference type="GO" id="GO:0005856">
    <property type="term" value="C:cytoskeleton"/>
    <property type="evidence" value="ECO:0007669"/>
    <property type="project" value="UniProtKB-SubCell"/>
</dbReference>
<sequence length="655" mass="72655">MEGELTCPICLELFQRPVVLPCSHNLCTRCARRILEPRGSSKAWADWVTENKGPNYKSHLEPDVKCPSCRRKIPVDPRGVDALPRNLILENVIERFKEERAVPGRQAQQPVLCQFCEDVAPQTATCTCKQCGFSYCGTCFDACHPMKGPLASHTLGPPDDKAPKPKNTSNMMCPDHPHERMALYCYGCRSAVCYLCKEAGSHRAHHVELLEKVFRKTKVRVTRSLGTLMRRNTATQKLVDTLEGMCAVAKKSGNDVESHVKKECDALLAIVEKKKAELLDNVNSEYNEKLAELHETILECDKTLQQSLGLVEFSQEALKEDNPVTFLQQMMNVYLNGKLQTPDTRPGGPSFAGVSGTFSPALSVYGTSAQMTLIPGLQSPSTPPGIPVINLEDCSIDNTKISFAWVPPEQCNVDCYIMEVDILDREGDIHQERTFTKVYQGPRNKFTLRGLEYNVTVVARVKAVNTAGEGEPSEEISLSTEKGLYFQLDPSTANHELEMSPDDCTVALKSPMYTFILGNVKLSSGRHYWRVHVDEFSSPNQLSIIGVGIARGIIDDPILGEDSHSYAVQINEHPTTTCINTKNRIQIKRSSAEMTNSNVGVLLNLDDHLLNIYFNGKSVPNGPTFHGITQAFYPALSLYGMNVKLTVHTGEAFDT</sequence>
<evidence type="ECO:0000259" key="12">
    <source>
        <dbReference type="PROSITE" id="PS50188"/>
    </source>
</evidence>
<dbReference type="InterPro" id="IPR000315">
    <property type="entry name" value="Znf_B-box"/>
</dbReference>
<dbReference type="InterPro" id="IPR003649">
    <property type="entry name" value="Bbox_C"/>
</dbReference>
<dbReference type="SMART" id="SM00502">
    <property type="entry name" value="BBC"/>
    <property type="match status" value="1"/>
</dbReference>
<dbReference type="PhylomeDB" id="A7S7Q5"/>
<dbReference type="InterPro" id="IPR001841">
    <property type="entry name" value="Znf_RING"/>
</dbReference>
<dbReference type="HOGENOM" id="CLU_013137_19_2_1"/>
<keyword evidence="8" id="KW-0206">Cytoskeleton</keyword>
<keyword evidence="15" id="KW-1185">Reference proteome</keyword>
<keyword evidence="3" id="KW-0479">Metal-binding</keyword>
<dbReference type="Pfam" id="PF00643">
    <property type="entry name" value="zf-B_box"/>
    <property type="match status" value="1"/>
</dbReference>
<evidence type="ECO:0000256" key="8">
    <source>
        <dbReference type="ARBA" id="ARBA00023212"/>
    </source>
</evidence>
<evidence type="ECO:0000256" key="3">
    <source>
        <dbReference type="ARBA" id="ARBA00022723"/>
    </source>
</evidence>
<dbReference type="Gene3D" id="1.20.5.170">
    <property type="match status" value="1"/>
</dbReference>
<dbReference type="Pfam" id="PF13445">
    <property type="entry name" value="zf-RING_UBOX"/>
    <property type="match status" value="1"/>
</dbReference>
<dbReference type="PROSITE" id="PS50119">
    <property type="entry name" value="ZF_BBOX"/>
    <property type="match status" value="1"/>
</dbReference>
<dbReference type="SUPFAM" id="SSF57850">
    <property type="entry name" value="RING/U-box"/>
    <property type="match status" value="1"/>
</dbReference>
<dbReference type="AlphaFoldDB" id="A7S7Q5"/>
<dbReference type="InParanoid" id="A7S7Q5"/>
<evidence type="ECO:0000259" key="10">
    <source>
        <dbReference type="PROSITE" id="PS50089"/>
    </source>
</evidence>
<dbReference type="Gene3D" id="3.30.160.60">
    <property type="entry name" value="Classic Zinc Finger"/>
    <property type="match status" value="1"/>
</dbReference>